<protein>
    <submittedName>
        <fullName evidence="2">Uncharacterized protein</fullName>
    </submittedName>
</protein>
<evidence type="ECO:0000256" key="1">
    <source>
        <dbReference type="SAM" id="MobiDB-lite"/>
    </source>
</evidence>
<comment type="caution">
    <text evidence="2">The sequence shown here is derived from an EMBL/GenBank/DDBJ whole genome shotgun (WGS) entry which is preliminary data.</text>
</comment>
<reference evidence="2 3" key="1">
    <citation type="submission" date="2018-07" db="EMBL/GenBank/DDBJ databases">
        <title>A high quality draft genome assembly of the barn swallow (H. rustica rustica).</title>
        <authorList>
            <person name="Formenti G."/>
            <person name="Chiara M."/>
            <person name="Poveda L."/>
            <person name="Francoijs K.-J."/>
            <person name="Bonisoli-Alquati A."/>
            <person name="Canova L."/>
            <person name="Gianfranceschi L."/>
            <person name="Horner D.S."/>
            <person name="Saino N."/>
        </authorList>
    </citation>
    <scope>NUCLEOTIDE SEQUENCE [LARGE SCALE GENOMIC DNA]</scope>
    <source>
        <strain evidence="2">Chelidonia</strain>
        <tissue evidence="2">Blood</tissue>
    </source>
</reference>
<proteinExistence type="predicted"/>
<keyword evidence="3" id="KW-1185">Reference proteome</keyword>
<sequence length="167" mass="18437">MERLLGLVRLWGCNSLKLFQVRNPYGHGDSAGLEVMVEGVELWNRKVMEWVGLGREGRRGSSHSNATDQGKLPLSQDSPNPVRESWRGAGDKGWRDRTQGTASTGKGEIGLGSWALGIPVWEGGEGLGILEFPALLRLPLDPWQCPRPGWILLGWWEVTLDLDPDGI</sequence>
<evidence type="ECO:0000313" key="3">
    <source>
        <dbReference type="Proteomes" id="UP000269221"/>
    </source>
</evidence>
<evidence type="ECO:0000313" key="2">
    <source>
        <dbReference type="EMBL" id="RMC01314.1"/>
    </source>
</evidence>
<dbReference type="AlphaFoldDB" id="A0A3M0JQG4"/>
<dbReference type="OrthoDB" id="9222830at2759"/>
<feature type="compositionally biased region" description="Basic and acidic residues" evidence="1">
    <location>
        <begin position="84"/>
        <end position="98"/>
    </location>
</feature>
<gene>
    <name evidence="2" type="ORF">DUI87_22102</name>
</gene>
<dbReference type="Proteomes" id="UP000269221">
    <property type="component" value="Unassembled WGS sequence"/>
</dbReference>
<accession>A0A3M0JQG4</accession>
<feature type="region of interest" description="Disordered" evidence="1">
    <location>
        <begin position="56"/>
        <end position="106"/>
    </location>
</feature>
<dbReference type="EMBL" id="QRBI01000138">
    <property type="protein sequence ID" value="RMC01314.1"/>
    <property type="molecule type" value="Genomic_DNA"/>
</dbReference>
<name>A0A3M0JQG4_HIRRU</name>
<organism evidence="2 3">
    <name type="scientific">Hirundo rustica rustica</name>
    <dbReference type="NCBI Taxonomy" id="333673"/>
    <lineage>
        <taxon>Eukaryota</taxon>
        <taxon>Metazoa</taxon>
        <taxon>Chordata</taxon>
        <taxon>Craniata</taxon>
        <taxon>Vertebrata</taxon>
        <taxon>Euteleostomi</taxon>
        <taxon>Archelosauria</taxon>
        <taxon>Archosauria</taxon>
        <taxon>Dinosauria</taxon>
        <taxon>Saurischia</taxon>
        <taxon>Theropoda</taxon>
        <taxon>Coelurosauria</taxon>
        <taxon>Aves</taxon>
        <taxon>Neognathae</taxon>
        <taxon>Neoaves</taxon>
        <taxon>Telluraves</taxon>
        <taxon>Australaves</taxon>
        <taxon>Passeriformes</taxon>
        <taxon>Sylvioidea</taxon>
        <taxon>Hirundinidae</taxon>
        <taxon>Hirundo</taxon>
    </lineage>
</organism>